<accession>A0A1M5J7Y4</accession>
<evidence type="ECO:0000313" key="3">
    <source>
        <dbReference type="Proteomes" id="UP000184532"/>
    </source>
</evidence>
<keyword evidence="1" id="KW-0472">Membrane</keyword>
<gene>
    <name evidence="2" type="ORF">SAMN04488116_1172</name>
</gene>
<organism evidence="2 3">
    <name type="scientific">Flagellimonas flava</name>
    <dbReference type="NCBI Taxonomy" id="570519"/>
    <lineage>
        <taxon>Bacteria</taxon>
        <taxon>Pseudomonadati</taxon>
        <taxon>Bacteroidota</taxon>
        <taxon>Flavobacteriia</taxon>
        <taxon>Flavobacteriales</taxon>
        <taxon>Flavobacteriaceae</taxon>
        <taxon>Flagellimonas</taxon>
    </lineage>
</organism>
<protein>
    <submittedName>
        <fullName evidence="2">Uncharacterized protein</fullName>
    </submittedName>
</protein>
<keyword evidence="3" id="KW-1185">Reference proteome</keyword>
<dbReference type="AlphaFoldDB" id="A0A1M5J7Y4"/>
<dbReference type="STRING" id="570519.SAMN04488116_1172"/>
<sequence length="50" mass="6258">MAIYFIDNSNRLYTDYLATPFGYIYFLECTWDFICLFEQYKQKSYRIIEF</sequence>
<keyword evidence="1" id="KW-0812">Transmembrane</keyword>
<reference evidence="3" key="1">
    <citation type="submission" date="2016-11" db="EMBL/GenBank/DDBJ databases">
        <authorList>
            <person name="Varghese N."/>
            <person name="Submissions S."/>
        </authorList>
    </citation>
    <scope>NUCLEOTIDE SEQUENCE [LARGE SCALE GENOMIC DNA]</scope>
    <source>
        <strain evidence="3">DSM 22638</strain>
    </source>
</reference>
<evidence type="ECO:0000256" key="1">
    <source>
        <dbReference type="SAM" id="Phobius"/>
    </source>
</evidence>
<name>A0A1M5J7Y4_9FLAO</name>
<feature type="transmembrane region" description="Helical" evidence="1">
    <location>
        <begin position="20"/>
        <end position="37"/>
    </location>
</feature>
<proteinExistence type="predicted"/>
<evidence type="ECO:0000313" key="2">
    <source>
        <dbReference type="EMBL" id="SHG36419.1"/>
    </source>
</evidence>
<keyword evidence="1" id="KW-1133">Transmembrane helix</keyword>
<dbReference type="Proteomes" id="UP000184532">
    <property type="component" value="Unassembled WGS sequence"/>
</dbReference>
<dbReference type="EMBL" id="FQWL01000001">
    <property type="protein sequence ID" value="SHG36419.1"/>
    <property type="molecule type" value="Genomic_DNA"/>
</dbReference>